<comment type="caution">
    <text evidence="5">The sequence shown here is derived from an EMBL/GenBank/DDBJ whole genome shotgun (WGS) entry which is preliminary data.</text>
</comment>
<evidence type="ECO:0000256" key="2">
    <source>
        <dbReference type="ARBA" id="ARBA00023125"/>
    </source>
</evidence>
<dbReference type="InterPro" id="IPR047057">
    <property type="entry name" value="MerR_fam"/>
</dbReference>
<dbReference type="Pfam" id="PF09278">
    <property type="entry name" value="MerR-DNA-bind"/>
    <property type="match status" value="1"/>
</dbReference>
<dbReference type="SMART" id="SM00422">
    <property type="entry name" value="HTH_MERR"/>
    <property type="match status" value="1"/>
</dbReference>
<dbReference type="InterPro" id="IPR009061">
    <property type="entry name" value="DNA-bd_dom_put_sf"/>
</dbReference>
<name>A0A4R8FA68_9GAMM</name>
<proteinExistence type="predicted"/>
<protein>
    <submittedName>
        <fullName evidence="5">Transcriptional regulator</fullName>
    </submittedName>
</protein>
<dbReference type="Proteomes" id="UP000294489">
    <property type="component" value="Unassembled WGS sequence"/>
</dbReference>
<dbReference type="PANTHER" id="PTHR30204:SF94">
    <property type="entry name" value="HEAVY METAL-DEPENDENT TRANSCRIPTIONAL REGULATOR HI_0293-RELATED"/>
    <property type="match status" value="1"/>
</dbReference>
<dbReference type="PROSITE" id="PS50937">
    <property type="entry name" value="HTH_MERR_2"/>
    <property type="match status" value="1"/>
</dbReference>
<dbReference type="SUPFAM" id="SSF46955">
    <property type="entry name" value="Putative DNA-binding domain"/>
    <property type="match status" value="1"/>
</dbReference>
<dbReference type="InterPro" id="IPR000551">
    <property type="entry name" value="MerR-type_HTH_dom"/>
</dbReference>
<dbReference type="PANTHER" id="PTHR30204">
    <property type="entry name" value="REDOX-CYCLING DRUG-SENSING TRANSCRIPTIONAL ACTIVATOR SOXR"/>
    <property type="match status" value="1"/>
</dbReference>
<evidence type="ECO:0000256" key="1">
    <source>
        <dbReference type="ARBA" id="ARBA00023015"/>
    </source>
</evidence>
<evidence type="ECO:0000313" key="5">
    <source>
        <dbReference type="EMBL" id="TDX22122.1"/>
    </source>
</evidence>
<keyword evidence="1" id="KW-0805">Transcription regulation</keyword>
<reference evidence="5 6" key="1">
    <citation type="submission" date="2019-03" db="EMBL/GenBank/DDBJ databases">
        <title>Freshwater and sediment microbial communities from various areas in North America, analyzing microbe dynamics in response to fracking.</title>
        <authorList>
            <person name="Lamendella R."/>
        </authorList>
    </citation>
    <scope>NUCLEOTIDE SEQUENCE [LARGE SCALE GENOMIC DNA]</scope>
    <source>
        <strain evidence="5 6">6_TX</strain>
    </source>
</reference>
<dbReference type="CDD" id="cd04785">
    <property type="entry name" value="HTH_CadR-PbrR-like"/>
    <property type="match status" value="1"/>
</dbReference>
<dbReference type="RefSeq" id="WP_134021230.1">
    <property type="nucleotide sequence ID" value="NZ_SOEC01000031.1"/>
</dbReference>
<feature type="domain" description="HTH merR-type" evidence="4">
    <location>
        <begin position="1"/>
        <end position="71"/>
    </location>
</feature>
<sequence>MPLRRGELARRAGCNIETIRYYEHIGLLPNPPRSDNGFRSYEERHLSRLAFIRRARELGFTLEEVRGLLRLVDGGHYTCAQVQELALRHAEEIQRKINDLHRMKNALREMSFQCSGEEIPKCPIVEILSETPRPIPTNSVGARG</sequence>
<evidence type="ECO:0000256" key="3">
    <source>
        <dbReference type="ARBA" id="ARBA00023163"/>
    </source>
</evidence>
<dbReference type="Gene3D" id="1.10.1660.10">
    <property type="match status" value="1"/>
</dbReference>
<gene>
    <name evidence="5" type="ORF">DFO67_1315</name>
</gene>
<dbReference type="PRINTS" id="PR00040">
    <property type="entry name" value="HTHMERR"/>
</dbReference>
<accession>A0A4R8FA68</accession>
<dbReference type="PROSITE" id="PS00552">
    <property type="entry name" value="HTH_MERR_1"/>
    <property type="match status" value="1"/>
</dbReference>
<dbReference type="OrthoDB" id="9808480at2"/>
<evidence type="ECO:0000259" key="4">
    <source>
        <dbReference type="PROSITE" id="PS50937"/>
    </source>
</evidence>
<dbReference type="EMBL" id="SOEC01000031">
    <property type="protein sequence ID" value="TDX22122.1"/>
    <property type="molecule type" value="Genomic_DNA"/>
</dbReference>
<dbReference type="GO" id="GO:0003677">
    <property type="term" value="F:DNA binding"/>
    <property type="evidence" value="ECO:0007669"/>
    <property type="project" value="UniProtKB-KW"/>
</dbReference>
<organism evidence="5 6">
    <name type="scientific">Modicisalibacter xianhensis</name>
    <dbReference type="NCBI Taxonomy" id="442341"/>
    <lineage>
        <taxon>Bacteria</taxon>
        <taxon>Pseudomonadati</taxon>
        <taxon>Pseudomonadota</taxon>
        <taxon>Gammaproteobacteria</taxon>
        <taxon>Oceanospirillales</taxon>
        <taxon>Halomonadaceae</taxon>
        <taxon>Modicisalibacter</taxon>
    </lineage>
</organism>
<dbReference type="InterPro" id="IPR015358">
    <property type="entry name" value="Tscrpt_reg_MerR_DNA-bd"/>
</dbReference>
<keyword evidence="2" id="KW-0238">DNA-binding</keyword>
<dbReference type="Pfam" id="PF00376">
    <property type="entry name" value="MerR"/>
    <property type="match status" value="1"/>
</dbReference>
<dbReference type="AlphaFoldDB" id="A0A4R8FA68"/>
<evidence type="ECO:0000313" key="6">
    <source>
        <dbReference type="Proteomes" id="UP000294489"/>
    </source>
</evidence>
<keyword evidence="3" id="KW-0804">Transcription</keyword>
<dbReference type="GO" id="GO:0003700">
    <property type="term" value="F:DNA-binding transcription factor activity"/>
    <property type="evidence" value="ECO:0007669"/>
    <property type="project" value="InterPro"/>
</dbReference>